<dbReference type="AlphaFoldDB" id="A0A7J7I6N0"/>
<gene>
    <name evidence="2" type="ORF">HYC85_001891</name>
</gene>
<dbReference type="EMBL" id="JACBKZ010000001">
    <property type="protein sequence ID" value="KAF5960682.1"/>
    <property type="molecule type" value="Genomic_DNA"/>
</dbReference>
<proteinExistence type="predicted"/>
<feature type="compositionally biased region" description="Gly residues" evidence="1">
    <location>
        <begin position="1"/>
        <end position="24"/>
    </location>
</feature>
<accession>A0A7J7I6N0</accession>
<organism evidence="2 3">
    <name type="scientific">Camellia sinensis</name>
    <name type="common">Tea plant</name>
    <name type="synonym">Thea sinensis</name>
    <dbReference type="NCBI Taxonomy" id="4442"/>
    <lineage>
        <taxon>Eukaryota</taxon>
        <taxon>Viridiplantae</taxon>
        <taxon>Streptophyta</taxon>
        <taxon>Embryophyta</taxon>
        <taxon>Tracheophyta</taxon>
        <taxon>Spermatophyta</taxon>
        <taxon>Magnoliopsida</taxon>
        <taxon>eudicotyledons</taxon>
        <taxon>Gunneridae</taxon>
        <taxon>Pentapetalae</taxon>
        <taxon>asterids</taxon>
        <taxon>Ericales</taxon>
        <taxon>Theaceae</taxon>
        <taxon>Camellia</taxon>
    </lineage>
</organism>
<protein>
    <submittedName>
        <fullName evidence="2">Uncharacterized protein</fullName>
    </submittedName>
</protein>
<keyword evidence="3" id="KW-1185">Reference proteome</keyword>
<comment type="caution">
    <text evidence="2">The sequence shown here is derived from an EMBL/GenBank/DDBJ whole genome shotgun (WGS) entry which is preliminary data.</text>
</comment>
<evidence type="ECO:0000256" key="1">
    <source>
        <dbReference type="SAM" id="MobiDB-lite"/>
    </source>
</evidence>
<name>A0A7J7I6N0_CAMSI</name>
<feature type="region of interest" description="Disordered" evidence="1">
    <location>
        <begin position="1"/>
        <end position="45"/>
    </location>
</feature>
<sequence length="70" mass="6925">MNESGGGGGGVGVGGGGGNQIGGDGGDRKRPHFGSSFSNLPVRRANNITSRVFSGIFKAPSSSNSTSNKK</sequence>
<evidence type="ECO:0000313" key="3">
    <source>
        <dbReference type="Proteomes" id="UP000593564"/>
    </source>
</evidence>
<dbReference type="Proteomes" id="UP000593564">
    <property type="component" value="Unassembled WGS sequence"/>
</dbReference>
<reference evidence="2 3" key="2">
    <citation type="submission" date="2020-07" db="EMBL/GenBank/DDBJ databases">
        <title>Genome assembly of wild tea tree DASZ reveals pedigree and selection history of tea varieties.</title>
        <authorList>
            <person name="Zhang W."/>
        </authorList>
    </citation>
    <scope>NUCLEOTIDE SEQUENCE [LARGE SCALE GENOMIC DNA]</scope>
    <source>
        <strain evidence="3">cv. G240</strain>
        <tissue evidence="2">Leaf</tissue>
    </source>
</reference>
<evidence type="ECO:0000313" key="2">
    <source>
        <dbReference type="EMBL" id="KAF5960682.1"/>
    </source>
</evidence>
<reference evidence="3" key="1">
    <citation type="journal article" date="2020" name="Nat. Commun.">
        <title>Genome assembly of wild tea tree DASZ reveals pedigree and selection history of tea varieties.</title>
        <authorList>
            <person name="Zhang W."/>
            <person name="Zhang Y."/>
            <person name="Qiu H."/>
            <person name="Guo Y."/>
            <person name="Wan H."/>
            <person name="Zhang X."/>
            <person name="Scossa F."/>
            <person name="Alseekh S."/>
            <person name="Zhang Q."/>
            <person name="Wang P."/>
            <person name="Xu L."/>
            <person name="Schmidt M.H."/>
            <person name="Jia X."/>
            <person name="Li D."/>
            <person name="Zhu A."/>
            <person name="Guo F."/>
            <person name="Chen W."/>
            <person name="Ni D."/>
            <person name="Usadel B."/>
            <person name="Fernie A.R."/>
            <person name="Wen W."/>
        </authorList>
    </citation>
    <scope>NUCLEOTIDE SEQUENCE [LARGE SCALE GENOMIC DNA]</scope>
    <source>
        <strain evidence="3">cv. G240</strain>
    </source>
</reference>